<dbReference type="Gene3D" id="3.30.1330.30">
    <property type="match status" value="1"/>
</dbReference>
<dbReference type="Gene3D" id="3.40.1280.10">
    <property type="match status" value="1"/>
</dbReference>
<dbReference type="Pfam" id="PF00588">
    <property type="entry name" value="SpoU_methylase"/>
    <property type="match status" value="1"/>
</dbReference>
<reference evidence="4 5" key="1">
    <citation type="submission" date="2016-10" db="EMBL/GenBank/DDBJ databases">
        <title>Actinomyces aegypiusis sp. nov., isolated from the Aegypius monachus in Qinghai Tibet Plateau China.</title>
        <authorList>
            <person name="Wang Y."/>
        </authorList>
    </citation>
    <scope>NUCLEOTIDE SEQUENCE [LARGE SCALE GENOMIC DNA]</scope>
    <source>
        <strain evidence="4 5">VUL4_3</strain>
    </source>
</reference>
<accession>A0A1D9MMG9</accession>
<dbReference type="KEGG" id="avu:BK816_05580"/>
<name>A0A1D9MMG9_9ACTO</name>
<gene>
    <name evidence="4" type="ORF">BK816_05580</name>
</gene>
<evidence type="ECO:0000313" key="5">
    <source>
        <dbReference type="Proteomes" id="UP000176288"/>
    </source>
</evidence>
<dbReference type="EMBL" id="CP017812">
    <property type="protein sequence ID" value="AOZ73484.1"/>
    <property type="molecule type" value="Genomic_DNA"/>
</dbReference>
<dbReference type="OrthoDB" id="9794400at2"/>
<evidence type="ECO:0000313" key="4">
    <source>
        <dbReference type="EMBL" id="AOZ73484.1"/>
    </source>
</evidence>
<organism evidence="4 5">
    <name type="scientific">Boudabousia tangfeifanii</name>
    <dbReference type="NCBI Taxonomy" id="1912795"/>
    <lineage>
        <taxon>Bacteria</taxon>
        <taxon>Bacillati</taxon>
        <taxon>Actinomycetota</taxon>
        <taxon>Actinomycetes</taxon>
        <taxon>Actinomycetales</taxon>
        <taxon>Actinomycetaceae</taxon>
        <taxon>Boudabousia</taxon>
    </lineage>
</organism>
<dbReference type="GO" id="GO:0008173">
    <property type="term" value="F:RNA methyltransferase activity"/>
    <property type="evidence" value="ECO:0007669"/>
    <property type="project" value="InterPro"/>
</dbReference>
<evidence type="ECO:0000256" key="2">
    <source>
        <dbReference type="ARBA" id="ARBA00022679"/>
    </source>
</evidence>
<dbReference type="AlphaFoldDB" id="A0A1D9MMG9"/>
<sequence>MSLFSDRVNLLDNPNAPRIGFAARLANKSVRTKYQLVLVEGPQAMRELLLHAPMAVKDIYVDVNLAGGPLKELVSLARQVTDFVHPCTPETFRAITRDGQGICAVVNKALLPMAEVDEVSLPEAGMVVILARIQDPGNVGTMIRLADAFGAQAVYLTAGTVDPTSPKVIRAAAGSTFHLPIITGQFSEIVSPLKKSGYQVFGTSGNASFTLDELLDRSQCSPSELSRPNLVESVAWVLGNEAKGMSDDEQELCDQLVSIPMYGLAESLNVASAAAILTSSTARIQARNQV</sequence>
<dbReference type="Proteomes" id="UP000176288">
    <property type="component" value="Chromosome"/>
</dbReference>
<protein>
    <recommendedName>
        <fullName evidence="3">tRNA/rRNA methyltransferase SpoU type domain-containing protein</fullName>
    </recommendedName>
</protein>
<dbReference type="PANTHER" id="PTHR43191">
    <property type="entry name" value="RRNA METHYLTRANSFERASE 3"/>
    <property type="match status" value="1"/>
</dbReference>
<dbReference type="InterPro" id="IPR001537">
    <property type="entry name" value="SpoU_MeTrfase"/>
</dbReference>
<dbReference type="GO" id="GO:0032259">
    <property type="term" value="P:methylation"/>
    <property type="evidence" value="ECO:0007669"/>
    <property type="project" value="UniProtKB-KW"/>
</dbReference>
<keyword evidence="2" id="KW-0808">Transferase</keyword>
<proteinExistence type="predicted"/>
<dbReference type="CDD" id="cd18095">
    <property type="entry name" value="SpoU-like_rRNA-MTase"/>
    <property type="match status" value="1"/>
</dbReference>
<keyword evidence="1" id="KW-0489">Methyltransferase</keyword>
<dbReference type="SUPFAM" id="SSF55315">
    <property type="entry name" value="L30e-like"/>
    <property type="match status" value="1"/>
</dbReference>
<feature type="domain" description="tRNA/rRNA methyltransferase SpoU type" evidence="3">
    <location>
        <begin position="126"/>
        <end position="277"/>
    </location>
</feature>
<keyword evidence="5" id="KW-1185">Reference proteome</keyword>
<dbReference type="InterPro" id="IPR051259">
    <property type="entry name" value="rRNA_Methyltransferase"/>
</dbReference>
<dbReference type="STRING" id="1912795.BK816_05580"/>
<dbReference type="PANTHER" id="PTHR43191:SF2">
    <property type="entry name" value="RRNA METHYLTRANSFERASE 3, MITOCHONDRIAL"/>
    <property type="match status" value="1"/>
</dbReference>
<dbReference type="GO" id="GO:0003723">
    <property type="term" value="F:RNA binding"/>
    <property type="evidence" value="ECO:0007669"/>
    <property type="project" value="InterPro"/>
</dbReference>
<dbReference type="InterPro" id="IPR029028">
    <property type="entry name" value="Alpha/beta_knot_MTases"/>
</dbReference>
<dbReference type="GO" id="GO:0006396">
    <property type="term" value="P:RNA processing"/>
    <property type="evidence" value="ECO:0007669"/>
    <property type="project" value="InterPro"/>
</dbReference>
<evidence type="ECO:0000259" key="3">
    <source>
        <dbReference type="Pfam" id="PF00588"/>
    </source>
</evidence>
<dbReference type="InterPro" id="IPR029064">
    <property type="entry name" value="Ribosomal_eL30-like_sf"/>
</dbReference>
<dbReference type="SUPFAM" id="SSF75217">
    <property type="entry name" value="alpha/beta knot"/>
    <property type="match status" value="1"/>
</dbReference>
<dbReference type="InterPro" id="IPR029026">
    <property type="entry name" value="tRNA_m1G_MTases_N"/>
</dbReference>
<evidence type="ECO:0000256" key="1">
    <source>
        <dbReference type="ARBA" id="ARBA00022603"/>
    </source>
</evidence>